<evidence type="ECO:0000313" key="26">
    <source>
        <dbReference type="RefSeq" id="XP_023393735.1"/>
    </source>
</evidence>
<dbReference type="PROSITE" id="PS50027">
    <property type="entry name" value="EGF_LAM_2"/>
    <property type="match status" value="7"/>
</dbReference>
<feature type="coiled-coil region" evidence="21">
    <location>
        <begin position="1024"/>
        <end position="1054"/>
    </location>
</feature>
<evidence type="ECO:0000256" key="17">
    <source>
        <dbReference type="ARBA" id="ARBA00077414"/>
    </source>
</evidence>
<reference evidence="26" key="1">
    <citation type="submission" date="2025-08" db="UniProtKB">
        <authorList>
            <consortium name="RefSeq"/>
        </authorList>
    </citation>
    <scope>IDENTIFICATION</scope>
    <source>
        <tissue evidence="26">Kidney</tissue>
    </source>
</reference>
<dbReference type="InterPro" id="IPR000742">
    <property type="entry name" value="EGF"/>
</dbReference>
<feature type="signal peptide" evidence="22">
    <location>
        <begin position="1"/>
        <end position="17"/>
    </location>
</feature>
<dbReference type="CDD" id="cd22303">
    <property type="entry name" value="cc_LAMB3_C"/>
    <property type="match status" value="1"/>
</dbReference>
<feature type="chain" id="PRO_5028418279" description="Laminin subunit beta-3" evidence="22">
    <location>
        <begin position="18"/>
        <end position="1247"/>
    </location>
</feature>
<evidence type="ECO:0000256" key="21">
    <source>
        <dbReference type="SAM" id="Coils"/>
    </source>
</evidence>
<dbReference type="PROSITE" id="PS01248">
    <property type="entry name" value="EGF_LAM_1"/>
    <property type="match status" value="3"/>
</dbReference>
<dbReference type="SMART" id="SM00136">
    <property type="entry name" value="LamNT"/>
    <property type="match status" value="1"/>
</dbReference>
<dbReference type="SUPFAM" id="SSF57196">
    <property type="entry name" value="EGF/Laminin"/>
    <property type="match status" value="6"/>
</dbReference>
<feature type="disulfide bond" evidence="20">
    <location>
        <begin position="401"/>
        <end position="410"/>
    </location>
</feature>
<evidence type="ECO:0000259" key="23">
    <source>
        <dbReference type="PROSITE" id="PS50027"/>
    </source>
</evidence>
<comment type="function">
    <text evidence="1">Binding to cells via a high affinity receptor, laminin is thought to mediate the attachment, migration and organization of cells into tissues during embryonic development by interacting with other extracellular matrix components.</text>
</comment>
<dbReference type="InterPro" id="IPR056558">
    <property type="entry name" value="LAMB1-4_helical"/>
</dbReference>
<dbReference type="InterPro" id="IPR056863">
    <property type="entry name" value="LMN_ATRN_NET-like_EGF"/>
</dbReference>
<evidence type="ECO:0000313" key="25">
    <source>
        <dbReference type="Proteomes" id="UP000515202"/>
    </source>
</evidence>
<evidence type="ECO:0000256" key="6">
    <source>
        <dbReference type="ARBA" id="ARBA00022737"/>
    </source>
</evidence>
<evidence type="ECO:0000256" key="22">
    <source>
        <dbReference type="SAM" id="SignalP"/>
    </source>
</evidence>
<dbReference type="Pfam" id="PF00055">
    <property type="entry name" value="Laminin_N"/>
    <property type="match status" value="1"/>
</dbReference>
<evidence type="ECO:0000256" key="15">
    <source>
        <dbReference type="ARBA" id="ARBA00075207"/>
    </source>
</evidence>
<feature type="disulfide bond" evidence="20">
    <location>
        <begin position="281"/>
        <end position="290"/>
    </location>
</feature>
<feature type="coiled-coil region" evidence="21">
    <location>
        <begin position="1111"/>
        <end position="1138"/>
    </location>
</feature>
<dbReference type="KEGG" id="pvp:105300311"/>
<dbReference type="SUPFAM" id="SSF49785">
    <property type="entry name" value="Galactose-binding domain-like"/>
    <property type="match status" value="1"/>
</dbReference>
<dbReference type="Gene3D" id="2.170.300.10">
    <property type="entry name" value="Tie2 ligand-binding domain superfamily"/>
    <property type="match status" value="2"/>
</dbReference>
<evidence type="ECO:0000256" key="11">
    <source>
        <dbReference type="ARBA" id="ARBA00023180"/>
    </source>
</evidence>
<dbReference type="SMART" id="SM00180">
    <property type="entry name" value="EGF_Lam"/>
    <property type="match status" value="8"/>
</dbReference>
<dbReference type="OrthoDB" id="8545473at2759"/>
<dbReference type="AlphaFoldDB" id="A0A6P6D3D8"/>
<evidence type="ECO:0000256" key="20">
    <source>
        <dbReference type="PROSITE-ProRule" id="PRU00460"/>
    </source>
</evidence>
<evidence type="ECO:0000256" key="3">
    <source>
        <dbReference type="ARBA" id="ARBA00022525"/>
    </source>
</evidence>
<dbReference type="PANTHER" id="PTHR10574">
    <property type="entry name" value="NETRIN/LAMININ-RELATED"/>
    <property type="match status" value="1"/>
</dbReference>
<dbReference type="Pfam" id="PF00053">
    <property type="entry name" value="EGF_laminin"/>
    <property type="match status" value="6"/>
</dbReference>
<accession>A0A6P6D3D8</accession>
<keyword evidence="5 22" id="KW-0732">Signal</keyword>
<dbReference type="FunFam" id="2.10.25.10:FF:000101">
    <property type="entry name" value="Laminin subunit beta 1"/>
    <property type="match status" value="1"/>
</dbReference>
<evidence type="ECO:0000256" key="14">
    <source>
        <dbReference type="ARBA" id="ARBA00071081"/>
    </source>
</evidence>
<feature type="domain" description="Laminin EGF-like" evidence="23">
    <location>
        <begin position="698"/>
        <end position="744"/>
    </location>
</feature>
<dbReference type="Gene3D" id="2.10.25.10">
    <property type="entry name" value="Laminin"/>
    <property type="match status" value="4"/>
</dbReference>
<dbReference type="FunFam" id="2.170.300.10:FF:000001">
    <property type="entry name" value="Laminin subunit beta-1"/>
    <property type="match status" value="1"/>
</dbReference>
<comment type="subcellular location">
    <subcellularLocation>
        <location evidence="2">Secreted</location>
        <location evidence="2">Extracellular space</location>
        <location evidence="2">Extracellular matrix</location>
        <location evidence="2">Basement membrane</location>
    </subcellularLocation>
</comment>
<feature type="domain" description="Laminin EGF-like" evidence="23">
    <location>
        <begin position="250"/>
        <end position="315"/>
    </location>
</feature>
<keyword evidence="8" id="KW-0130">Cell adhesion</keyword>
<evidence type="ECO:0000256" key="1">
    <source>
        <dbReference type="ARBA" id="ARBA00002418"/>
    </source>
</evidence>
<evidence type="ECO:0000256" key="9">
    <source>
        <dbReference type="ARBA" id="ARBA00023054"/>
    </source>
</evidence>
<name>A0A6P6D3D8_PTEVA</name>
<feature type="disulfide bond" evidence="20">
    <location>
        <begin position="719"/>
        <end position="728"/>
    </location>
</feature>
<dbReference type="InterPro" id="IPR002049">
    <property type="entry name" value="LE_dom"/>
</dbReference>
<dbReference type="PROSITE" id="PS51117">
    <property type="entry name" value="LAMININ_NTER"/>
    <property type="match status" value="1"/>
</dbReference>
<feature type="disulfide bond" evidence="20">
    <location>
        <begin position="453"/>
        <end position="462"/>
    </location>
</feature>
<feature type="disulfide bond" evidence="20">
    <location>
        <begin position="502"/>
        <end position="511"/>
    </location>
</feature>
<dbReference type="InterPro" id="IPR008211">
    <property type="entry name" value="Laminin_N"/>
</dbReference>
<feature type="domain" description="Laminin EGF-like" evidence="23">
    <location>
        <begin position="534"/>
        <end position="580"/>
    </location>
</feature>
<evidence type="ECO:0000256" key="13">
    <source>
        <dbReference type="ARBA" id="ARBA00062742"/>
    </source>
</evidence>
<keyword evidence="7" id="KW-0084">Basement membrane</keyword>
<dbReference type="SMART" id="SM00181">
    <property type="entry name" value="EGF"/>
    <property type="match status" value="5"/>
</dbReference>
<evidence type="ECO:0000259" key="24">
    <source>
        <dbReference type="PROSITE" id="PS51117"/>
    </source>
</evidence>
<dbReference type="GeneID" id="105300311"/>
<feature type="coiled-coil region" evidence="21">
    <location>
        <begin position="914"/>
        <end position="948"/>
    </location>
</feature>
<evidence type="ECO:0000256" key="18">
    <source>
        <dbReference type="ARBA" id="ARBA00081912"/>
    </source>
</evidence>
<keyword evidence="3" id="KW-0964">Secreted</keyword>
<keyword evidence="6" id="KW-0677">Repeat</keyword>
<dbReference type="GO" id="GO:0009888">
    <property type="term" value="P:tissue development"/>
    <property type="evidence" value="ECO:0007669"/>
    <property type="project" value="TreeGrafter"/>
</dbReference>
<keyword evidence="4" id="KW-0272">Extracellular matrix</keyword>
<feature type="domain" description="Laminin EGF-like" evidence="23">
    <location>
        <begin position="481"/>
        <end position="533"/>
    </location>
</feature>
<dbReference type="PROSITE" id="PS00022">
    <property type="entry name" value="EGF_1"/>
    <property type="match status" value="1"/>
</dbReference>
<feature type="disulfide bond" evidence="20">
    <location>
        <begin position="555"/>
        <end position="564"/>
    </location>
</feature>
<dbReference type="GO" id="GO:0034446">
    <property type="term" value="P:substrate adhesion-dependent cell spreading"/>
    <property type="evidence" value="ECO:0007669"/>
    <property type="project" value="TreeGrafter"/>
</dbReference>
<dbReference type="Gene3D" id="2.60.120.260">
    <property type="entry name" value="Galactose-binding domain-like"/>
    <property type="match status" value="1"/>
</dbReference>
<organism evidence="25 26">
    <name type="scientific">Pteropus vampyrus</name>
    <name type="common">Large flying fox</name>
    <dbReference type="NCBI Taxonomy" id="132908"/>
    <lineage>
        <taxon>Eukaryota</taxon>
        <taxon>Metazoa</taxon>
        <taxon>Chordata</taxon>
        <taxon>Craniata</taxon>
        <taxon>Vertebrata</taxon>
        <taxon>Euteleostomi</taxon>
        <taxon>Mammalia</taxon>
        <taxon>Eutheria</taxon>
        <taxon>Laurasiatheria</taxon>
        <taxon>Chiroptera</taxon>
        <taxon>Yinpterochiroptera</taxon>
        <taxon>Pteropodoidea</taxon>
        <taxon>Pteropodidae</taxon>
        <taxon>Pteropodinae</taxon>
        <taxon>Pteropus</taxon>
    </lineage>
</organism>
<feature type="domain" description="Laminin N-terminal" evidence="24">
    <location>
        <begin position="22"/>
        <end position="249"/>
    </location>
</feature>
<proteinExistence type="predicted"/>
<feature type="disulfide bond" evidence="20">
    <location>
        <begin position="481"/>
        <end position="493"/>
    </location>
</feature>
<dbReference type="FunFam" id="2.10.25.10:FF:000166">
    <property type="entry name" value="laminin subunit gamma-1"/>
    <property type="match status" value="1"/>
</dbReference>
<dbReference type="FunFam" id="2.10.25.10:FF:000440">
    <property type="entry name" value="Laminin subunit beta 3"/>
    <property type="match status" value="1"/>
</dbReference>
<dbReference type="CDD" id="cd00055">
    <property type="entry name" value="EGF_Lam"/>
    <property type="match status" value="7"/>
</dbReference>
<feature type="disulfide bond" evidence="20">
    <location>
        <begin position="483"/>
        <end position="500"/>
    </location>
</feature>
<feature type="disulfide bond" evidence="20">
    <location>
        <begin position="698"/>
        <end position="710"/>
    </location>
</feature>
<evidence type="ECO:0000256" key="12">
    <source>
        <dbReference type="ARBA" id="ARBA00023292"/>
    </source>
</evidence>
<feature type="disulfide bond" evidence="20">
    <location>
        <begin position="346"/>
        <end position="355"/>
    </location>
</feature>
<dbReference type="FunFam" id="2.60.120.260:FF:000073">
    <property type="entry name" value="Laminin subunit beta 3"/>
    <property type="match status" value="1"/>
</dbReference>
<evidence type="ECO:0000256" key="7">
    <source>
        <dbReference type="ARBA" id="ARBA00022869"/>
    </source>
</evidence>
<evidence type="ECO:0000256" key="16">
    <source>
        <dbReference type="ARBA" id="ARBA00076643"/>
    </source>
</evidence>
<dbReference type="GO" id="GO:0043256">
    <property type="term" value="C:laminin complex"/>
    <property type="evidence" value="ECO:0007669"/>
    <property type="project" value="TreeGrafter"/>
</dbReference>
<dbReference type="GO" id="GO:0009887">
    <property type="term" value="P:animal organ morphogenesis"/>
    <property type="evidence" value="ECO:0007669"/>
    <property type="project" value="TreeGrafter"/>
</dbReference>
<comment type="caution">
    <text evidence="20">Lacks conserved residue(s) required for the propagation of feature annotation.</text>
</comment>
<dbReference type="PRINTS" id="PR00011">
    <property type="entry name" value="EGFLAMININ"/>
</dbReference>
<dbReference type="GO" id="GO:0007411">
    <property type="term" value="P:axon guidance"/>
    <property type="evidence" value="ECO:0007669"/>
    <property type="project" value="TreeGrafter"/>
</dbReference>
<keyword evidence="12 20" id="KW-0424">Laminin EGF-like domain</keyword>
<dbReference type="GO" id="GO:0016477">
    <property type="term" value="P:cell migration"/>
    <property type="evidence" value="ECO:0007669"/>
    <property type="project" value="TreeGrafter"/>
</dbReference>
<evidence type="ECO:0000256" key="8">
    <source>
        <dbReference type="ARBA" id="ARBA00022889"/>
    </source>
</evidence>
<evidence type="ECO:0000256" key="19">
    <source>
        <dbReference type="ARBA" id="ARBA00082200"/>
    </source>
</evidence>
<dbReference type="Pfam" id="PF23219">
    <property type="entry name" value="LAMB1"/>
    <property type="match status" value="1"/>
</dbReference>
<dbReference type="InterPro" id="IPR050440">
    <property type="entry name" value="Laminin/Netrin_ECM"/>
</dbReference>
<feature type="disulfide bond" evidence="20">
    <location>
        <begin position="536"/>
        <end position="553"/>
    </location>
</feature>
<dbReference type="FunFam" id="2.10.25.10:FF:000034">
    <property type="entry name" value="Laminin subunit alpha 3"/>
    <property type="match status" value="2"/>
</dbReference>
<keyword evidence="10 20" id="KW-1015">Disulfide bond</keyword>
<evidence type="ECO:0000256" key="2">
    <source>
        <dbReference type="ARBA" id="ARBA00004302"/>
    </source>
</evidence>
<dbReference type="InterPro" id="IPR008979">
    <property type="entry name" value="Galactose-bd-like_sf"/>
</dbReference>
<keyword evidence="9 21" id="KW-0175">Coiled coil</keyword>
<dbReference type="GO" id="GO:0005576">
    <property type="term" value="C:extracellular region"/>
    <property type="evidence" value="ECO:0007669"/>
    <property type="project" value="UniProtKB-ARBA"/>
</dbReference>
<feature type="domain" description="Laminin EGF-like" evidence="23">
    <location>
        <begin position="431"/>
        <end position="480"/>
    </location>
</feature>
<feature type="domain" description="Laminin EGF-like" evidence="23">
    <location>
        <begin position="379"/>
        <end position="430"/>
    </location>
</feature>
<evidence type="ECO:0000256" key="4">
    <source>
        <dbReference type="ARBA" id="ARBA00022530"/>
    </source>
</evidence>
<sequence>MRPLLLLCFVLPSLLCAQQACSRGACYPPVGDLLIGRTRFLRASSTCGLTRPETYCTQYGEWQMKCCKCDSRLPHNYNSHRVENVASSSGPTRWWQSQNDVNPVSLQLDLDKRFQLQHIMMDFKGPMPAGMLIERSSDFGKTWQVYQYLAADCTSAFPRVRQGQPQSWQDARCQSLPQSPNSHLEGGKVQLNLMDLASGIPATQSQRVQELGEITNLRINFTRLAAVPQRGYHPPSAYYAVSQLRLQGSCFCHGHADRCAPQPGAPAGPSTTVKVHDVCVCQHNTAGPNCERCAPLYNNRPWRPADDQDPHECQRCDCNGHSETCHFDPAVFATSQGAHGGVCDNCRDHTEGKNCERCQQHYFRNRRPGAPVQEACIPCECDPDGAVPGVPCDPVTGQCVCKEHVQGERCDLCKPGFTGLSSANPQGCHRCDCSVLGSQQDMPCDEESGRCLCLPHVVGPKCDQCAPYHWKLASGRGCEPCACDPNNSLSPQCNQFTGQCPCREGFGGLMCNAAAIRQCPDRTYGDAGMGCRACDCDFRGTEGPGCDKTSGRCLCRPGLTGPRCDQCQRGYCDRYPVCVACHPCFQAYDADLQEQALRLSSLRNATATLRPGHGLEDPRLASRIRDAKSKIEQIQAILRSAPVTEQEVAQVANAIFSIRFTGQCPCREGFGGLMCNAAAIRQCPDRTYGDAGMGCRACDCDFRGTEGPGCDKTSGRCLCRPGLTGPRCDQCQRGYCDRYPVCVACHPCFQAYDADLQEQALRLSSLRNATATLRPGHGLEDPRLASRIRDAKSKIEQIQAILRSAPVTEQEVAQVANAIFSIRGSFLVRFGSGSSYNSFSFPDCRAQSRPVPCWMPPLSPQLCGGSRQTACTPGACPGELCPRDNGTACGSHCRGALPRAGGAFWTAGQVAQQLQGFNAQLQQTRQMIRAAEEAASQVQSDAQRLETQVSASRSQMEEDVRRTRLLIQQVRDFLSDPDTDTATIQEVSEAVLALWLPTDSATVLRKMNEIQAIAARLPNVDLVLSQTKRDIAEARRLQAEAEQARIRAHAAEGQVEDVVGNLRQGTAALQEAQDTMQGTSRSLRLIQDRVAEVQQVLGPAETLVTGMTEQLGGFRARMDELRRQAKQQRAQAALAQQLAEDASGRALSAQEGFERIKQKYAELKDRLGQSPMLGEQGTRILSVKTEAEELFGETMEMMDRMKDMESELIQGSQAIVLRSADLTGLEKRVEQIRNHINERVLYYATCK</sequence>
<keyword evidence="25" id="KW-1185">Reference proteome</keyword>
<comment type="subunit">
    <text evidence="13">Laminin is a complex glycoprotein, consisting of three different polypeptide chains (alpha, beta, gamma), which are bound to each other by disulfide bonds into a cross-shaped molecule comprising one long and three short arms with globules at each end. Beta-3 is a subunit of laminin-5 (laminin-332 or epiligrin/kalinin/nicein). Interacts with ECM1.</text>
</comment>
<dbReference type="Proteomes" id="UP000515202">
    <property type="component" value="Unplaced"/>
</dbReference>
<dbReference type="FunFam" id="2.10.25.10:FF:000084">
    <property type="entry name" value="Laminin subunit alpha 3"/>
    <property type="match status" value="1"/>
</dbReference>
<feature type="disulfide bond" evidence="20">
    <location>
        <begin position="700"/>
        <end position="717"/>
    </location>
</feature>
<keyword evidence="11" id="KW-0325">Glycoprotein</keyword>
<protein>
    <recommendedName>
        <fullName evidence="14">Laminin subunit beta-3</fullName>
    </recommendedName>
    <alternativeName>
        <fullName evidence="15">Epiligrin subunit bata</fullName>
    </alternativeName>
    <alternativeName>
        <fullName evidence="19">Kalinin B1 chain</fullName>
    </alternativeName>
    <alternativeName>
        <fullName evidence="16">Kalinin subunit beta</fullName>
    </alternativeName>
    <alternativeName>
        <fullName evidence="18">Laminin-5 subunit beta</fullName>
    </alternativeName>
    <alternativeName>
        <fullName evidence="17">Nicein subunit beta</fullName>
    </alternativeName>
</protein>
<dbReference type="Pfam" id="PF24973">
    <property type="entry name" value="EGF_LMN_ATRN"/>
    <property type="match status" value="1"/>
</dbReference>
<dbReference type="GO" id="GO:0070831">
    <property type="term" value="P:basement membrane assembly"/>
    <property type="evidence" value="ECO:0007669"/>
    <property type="project" value="TreeGrafter"/>
</dbReference>
<feature type="disulfide bond" evidence="20">
    <location>
        <begin position="534"/>
        <end position="546"/>
    </location>
</feature>
<gene>
    <name evidence="26" type="primary">LOC105300311</name>
</gene>
<feature type="domain" description="Laminin EGF-like" evidence="23">
    <location>
        <begin position="316"/>
        <end position="378"/>
    </location>
</feature>
<evidence type="ECO:0000256" key="5">
    <source>
        <dbReference type="ARBA" id="ARBA00022729"/>
    </source>
</evidence>
<evidence type="ECO:0000256" key="10">
    <source>
        <dbReference type="ARBA" id="ARBA00023157"/>
    </source>
</evidence>
<dbReference type="RefSeq" id="XP_023393735.1">
    <property type="nucleotide sequence ID" value="XM_023537967.1"/>
</dbReference>
<dbReference type="PANTHER" id="PTHR10574:SF268">
    <property type="entry name" value="LAMININ SUBUNIT BETA-3"/>
    <property type="match status" value="1"/>
</dbReference>